<evidence type="ECO:0000313" key="3">
    <source>
        <dbReference type="Proteomes" id="UP000501690"/>
    </source>
</evidence>
<gene>
    <name evidence="2" type="ORF">DEO72_LG3g1695</name>
</gene>
<dbReference type="AlphaFoldDB" id="A0A4D6LEX2"/>
<accession>A0A4D6LEX2</accession>
<reference evidence="2 3" key="1">
    <citation type="submission" date="2019-04" db="EMBL/GenBank/DDBJ databases">
        <title>An improved genome assembly and genetic linkage map for asparagus bean, Vigna unguiculata ssp. sesquipedialis.</title>
        <authorList>
            <person name="Xia Q."/>
            <person name="Zhang R."/>
            <person name="Dong Y."/>
        </authorList>
    </citation>
    <scope>NUCLEOTIDE SEQUENCE [LARGE SCALE GENOMIC DNA]</scope>
    <source>
        <tissue evidence="2">Leaf</tissue>
    </source>
</reference>
<organism evidence="2 3">
    <name type="scientific">Vigna unguiculata</name>
    <name type="common">Cowpea</name>
    <dbReference type="NCBI Taxonomy" id="3917"/>
    <lineage>
        <taxon>Eukaryota</taxon>
        <taxon>Viridiplantae</taxon>
        <taxon>Streptophyta</taxon>
        <taxon>Embryophyta</taxon>
        <taxon>Tracheophyta</taxon>
        <taxon>Spermatophyta</taxon>
        <taxon>Magnoliopsida</taxon>
        <taxon>eudicotyledons</taxon>
        <taxon>Gunneridae</taxon>
        <taxon>Pentapetalae</taxon>
        <taxon>rosids</taxon>
        <taxon>fabids</taxon>
        <taxon>Fabales</taxon>
        <taxon>Fabaceae</taxon>
        <taxon>Papilionoideae</taxon>
        <taxon>50 kb inversion clade</taxon>
        <taxon>NPAAA clade</taxon>
        <taxon>indigoferoid/millettioid clade</taxon>
        <taxon>Phaseoleae</taxon>
        <taxon>Vigna</taxon>
    </lineage>
</organism>
<protein>
    <submittedName>
        <fullName evidence="2">Uncharacterized protein</fullName>
    </submittedName>
</protein>
<name>A0A4D6LEX2_VIGUN</name>
<evidence type="ECO:0000256" key="1">
    <source>
        <dbReference type="SAM" id="MobiDB-lite"/>
    </source>
</evidence>
<dbReference type="Proteomes" id="UP000501690">
    <property type="component" value="Linkage Group LG3"/>
</dbReference>
<proteinExistence type="predicted"/>
<feature type="region of interest" description="Disordered" evidence="1">
    <location>
        <begin position="130"/>
        <end position="149"/>
    </location>
</feature>
<keyword evidence="3" id="KW-1185">Reference proteome</keyword>
<dbReference type="EMBL" id="CP039347">
    <property type="protein sequence ID" value="QCD87161.1"/>
    <property type="molecule type" value="Genomic_DNA"/>
</dbReference>
<sequence length="149" mass="16663">MPGGVPNTNNIHNVPRLPNSLVSYQGGQSIWTHRTCHNTYTHTGNTRQPEPQLKSFSCSSAILSHISRDVILSHNSRNVTCLTPISSYNSRNPASRPSRYHQSFVDHAHPKQTKLMPLHHCLALLRSRHAKLASRPPSREHVPPSAKCL</sequence>
<evidence type="ECO:0000313" key="2">
    <source>
        <dbReference type="EMBL" id="QCD87161.1"/>
    </source>
</evidence>